<evidence type="ECO:0000256" key="2">
    <source>
        <dbReference type="ARBA" id="ARBA00022692"/>
    </source>
</evidence>
<keyword evidence="2 7" id="KW-0812">Transmembrane</keyword>
<feature type="region of interest" description="Disordered" evidence="6">
    <location>
        <begin position="297"/>
        <end position="396"/>
    </location>
</feature>
<dbReference type="Pfam" id="PF20684">
    <property type="entry name" value="Fung_rhodopsin"/>
    <property type="match status" value="1"/>
</dbReference>
<evidence type="ECO:0000256" key="1">
    <source>
        <dbReference type="ARBA" id="ARBA00004141"/>
    </source>
</evidence>
<feature type="compositionally biased region" description="Low complexity" evidence="6">
    <location>
        <begin position="433"/>
        <end position="451"/>
    </location>
</feature>
<keyword evidence="10" id="KW-1185">Reference proteome</keyword>
<feature type="transmembrane region" description="Helical" evidence="7">
    <location>
        <begin position="136"/>
        <end position="157"/>
    </location>
</feature>
<feature type="region of interest" description="Disordered" evidence="6">
    <location>
        <begin position="429"/>
        <end position="457"/>
    </location>
</feature>
<feature type="compositionally biased region" description="Polar residues" evidence="6">
    <location>
        <begin position="318"/>
        <end position="331"/>
    </location>
</feature>
<evidence type="ECO:0000256" key="6">
    <source>
        <dbReference type="SAM" id="MobiDB-lite"/>
    </source>
</evidence>
<feature type="compositionally biased region" description="Polar residues" evidence="6">
    <location>
        <begin position="349"/>
        <end position="363"/>
    </location>
</feature>
<feature type="region of interest" description="Disordered" evidence="6">
    <location>
        <begin position="540"/>
        <end position="559"/>
    </location>
</feature>
<feature type="transmembrane region" description="Helical" evidence="7">
    <location>
        <begin position="180"/>
        <end position="203"/>
    </location>
</feature>
<gene>
    <name evidence="9" type="ORF">C8A05DRAFT_13774</name>
</gene>
<dbReference type="GO" id="GO:0016020">
    <property type="term" value="C:membrane"/>
    <property type="evidence" value="ECO:0007669"/>
    <property type="project" value="UniProtKB-SubCell"/>
</dbReference>
<evidence type="ECO:0000313" key="10">
    <source>
        <dbReference type="Proteomes" id="UP001303889"/>
    </source>
</evidence>
<dbReference type="PANTHER" id="PTHR33048">
    <property type="entry name" value="PTH11-LIKE INTEGRAL MEMBRANE PROTEIN (AFU_ORTHOLOGUE AFUA_5G11245)"/>
    <property type="match status" value="1"/>
</dbReference>
<name>A0AAN6MQU4_9PEZI</name>
<evidence type="ECO:0000256" key="7">
    <source>
        <dbReference type="SAM" id="Phobius"/>
    </source>
</evidence>
<evidence type="ECO:0000313" key="9">
    <source>
        <dbReference type="EMBL" id="KAK3904332.1"/>
    </source>
</evidence>
<proteinExistence type="inferred from homology"/>
<keyword evidence="4 7" id="KW-0472">Membrane</keyword>
<protein>
    <recommendedName>
        <fullName evidence="8">Rhodopsin domain-containing protein</fullName>
    </recommendedName>
</protein>
<dbReference type="Proteomes" id="UP001303889">
    <property type="component" value="Unassembled WGS sequence"/>
</dbReference>
<dbReference type="PANTHER" id="PTHR33048:SF47">
    <property type="entry name" value="INTEGRAL MEMBRANE PROTEIN-RELATED"/>
    <property type="match status" value="1"/>
</dbReference>
<evidence type="ECO:0000259" key="8">
    <source>
        <dbReference type="Pfam" id="PF20684"/>
    </source>
</evidence>
<dbReference type="InterPro" id="IPR049326">
    <property type="entry name" value="Rhodopsin_dom_fungi"/>
</dbReference>
<feature type="transmembrane region" description="Helical" evidence="7">
    <location>
        <begin position="97"/>
        <end position="124"/>
    </location>
</feature>
<evidence type="ECO:0000256" key="3">
    <source>
        <dbReference type="ARBA" id="ARBA00022989"/>
    </source>
</evidence>
<dbReference type="AlphaFoldDB" id="A0AAN6MQU4"/>
<dbReference type="InterPro" id="IPR052337">
    <property type="entry name" value="SAT4-like"/>
</dbReference>
<comment type="caution">
    <text evidence="9">The sequence shown here is derived from an EMBL/GenBank/DDBJ whole genome shotgun (WGS) entry which is preliminary data.</text>
</comment>
<feature type="transmembrane region" description="Helical" evidence="7">
    <location>
        <begin position="57"/>
        <end position="77"/>
    </location>
</feature>
<evidence type="ECO:0000256" key="4">
    <source>
        <dbReference type="ARBA" id="ARBA00023136"/>
    </source>
</evidence>
<feature type="transmembrane region" description="Helical" evidence="7">
    <location>
        <begin position="25"/>
        <end position="45"/>
    </location>
</feature>
<reference evidence="9" key="1">
    <citation type="journal article" date="2023" name="Mol. Phylogenet. Evol.">
        <title>Genome-scale phylogeny and comparative genomics of the fungal order Sordariales.</title>
        <authorList>
            <person name="Hensen N."/>
            <person name="Bonometti L."/>
            <person name="Westerberg I."/>
            <person name="Brannstrom I.O."/>
            <person name="Guillou S."/>
            <person name="Cros-Aarteil S."/>
            <person name="Calhoun S."/>
            <person name="Haridas S."/>
            <person name="Kuo A."/>
            <person name="Mondo S."/>
            <person name="Pangilinan J."/>
            <person name="Riley R."/>
            <person name="LaButti K."/>
            <person name="Andreopoulos B."/>
            <person name="Lipzen A."/>
            <person name="Chen C."/>
            <person name="Yan M."/>
            <person name="Daum C."/>
            <person name="Ng V."/>
            <person name="Clum A."/>
            <person name="Steindorff A."/>
            <person name="Ohm R.A."/>
            <person name="Martin F."/>
            <person name="Silar P."/>
            <person name="Natvig D.O."/>
            <person name="Lalanne C."/>
            <person name="Gautier V."/>
            <person name="Ament-Velasquez S.L."/>
            <person name="Kruys A."/>
            <person name="Hutchinson M.I."/>
            <person name="Powell A.J."/>
            <person name="Barry K."/>
            <person name="Miller A.N."/>
            <person name="Grigoriev I.V."/>
            <person name="Debuchy R."/>
            <person name="Gladieux P."/>
            <person name="Hiltunen Thoren M."/>
            <person name="Johannesson H."/>
        </authorList>
    </citation>
    <scope>NUCLEOTIDE SEQUENCE</scope>
    <source>
        <strain evidence="9">CBS 103.79</strain>
    </source>
</reference>
<reference evidence="9" key="2">
    <citation type="submission" date="2023-05" db="EMBL/GenBank/DDBJ databases">
        <authorList>
            <consortium name="Lawrence Berkeley National Laboratory"/>
            <person name="Steindorff A."/>
            <person name="Hensen N."/>
            <person name="Bonometti L."/>
            <person name="Westerberg I."/>
            <person name="Brannstrom I.O."/>
            <person name="Guillou S."/>
            <person name="Cros-Aarteil S."/>
            <person name="Calhoun S."/>
            <person name="Haridas S."/>
            <person name="Kuo A."/>
            <person name="Mondo S."/>
            <person name="Pangilinan J."/>
            <person name="Riley R."/>
            <person name="Labutti K."/>
            <person name="Andreopoulos B."/>
            <person name="Lipzen A."/>
            <person name="Chen C."/>
            <person name="Yanf M."/>
            <person name="Daum C."/>
            <person name="Ng V."/>
            <person name="Clum A."/>
            <person name="Ohm R."/>
            <person name="Martin F."/>
            <person name="Silar P."/>
            <person name="Natvig D."/>
            <person name="Lalanne C."/>
            <person name="Gautier V."/>
            <person name="Ament-Velasquez S.L."/>
            <person name="Kruys A."/>
            <person name="Hutchinson M.I."/>
            <person name="Powell A.J."/>
            <person name="Barry K."/>
            <person name="Miller A.N."/>
            <person name="Grigoriev I.V."/>
            <person name="Debuchy R."/>
            <person name="Gladieux P."/>
            <person name="Thoren M.H."/>
            <person name="Johannesson H."/>
        </authorList>
    </citation>
    <scope>NUCLEOTIDE SEQUENCE</scope>
    <source>
        <strain evidence="9">CBS 103.79</strain>
    </source>
</reference>
<comment type="similarity">
    <text evidence="5">Belongs to the SAT4 family.</text>
</comment>
<sequence>MDASTTSLLGLPVFQATSPLQSFAIFVNFFFPALALIVVIVRVAGRVAARQLAADDWLVCVAMLMSVAETIISYFFIKTNFIGIPVNQVPPHDPTEGLIWTYAVQILYNPILALVKSSVLIFLTRLFGQKTWVRRSLLLLNVANISQMVAVFFAILLQCTPIPFNWDPTIRGGYCVDRRILYLSTAVFNIVTDILILGLPLFVFASLRIPKRTKIALFVIFLLGFLVTITSIIRLVVFVQGLFGVPIFPNSASNNVGFVTSAIEINLAIITASAPALRPIFRSRDRGGWFARSVMMTTTTQTRGDSGGDLSDPDLEKSQQPLGWDRTSSAPTVGRSKLGRGGSRGGRKTSNASRRTRGGSSTKGARPTIVRIRTDRDAAELRSASPRPSHEQAMTANGIVRVSDIQREIDGLVKDIAVAGKGSYTGSSGNLRSITTPSAPTTNNNINNNNSGAMRPITPKTPSAAAIARPRPSMETITVGVTVMTPRPSTSGSATGRRWPAAPVPALPSVQGTGGEGWVDGDDEDDDRVSKYLDRRFGVVTPRGTTPTAKGWEGSGRPF</sequence>
<evidence type="ECO:0000256" key="5">
    <source>
        <dbReference type="ARBA" id="ARBA00038359"/>
    </source>
</evidence>
<organism evidence="9 10">
    <name type="scientific">Staphylotrichum tortipilum</name>
    <dbReference type="NCBI Taxonomy" id="2831512"/>
    <lineage>
        <taxon>Eukaryota</taxon>
        <taxon>Fungi</taxon>
        <taxon>Dikarya</taxon>
        <taxon>Ascomycota</taxon>
        <taxon>Pezizomycotina</taxon>
        <taxon>Sordariomycetes</taxon>
        <taxon>Sordariomycetidae</taxon>
        <taxon>Sordariales</taxon>
        <taxon>Chaetomiaceae</taxon>
        <taxon>Staphylotrichum</taxon>
    </lineage>
</organism>
<comment type="subcellular location">
    <subcellularLocation>
        <location evidence="1">Membrane</location>
        <topology evidence="1">Multi-pass membrane protein</topology>
    </subcellularLocation>
</comment>
<keyword evidence="3 7" id="KW-1133">Transmembrane helix</keyword>
<accession>A0AAN6MQU4</accession>
<feature type="region of interest" description="Disordered" evidence="6">
    <location>
        <begin position="484"/>
        <end position="527"/>
    </location>
</feature>
<feature type="transmembrane region" description="Helical" evidence="7">
    <location>
        <begin position="215"/>
        <end position="236"/>
    </location>
</feature>
<feature type="domain" description="Rhodopsin" evidence="8">
    <location>
        <begin position="42"/>
        <end position="282"/>
    </location>
</feature>
<dbReference type="EMBL" id="MU855402">
    <property type="protein sequence ID" value="KAK3904332.1"/>
    <property type="molecule type" value="Genomic_DNA"/>
</dbReference>